<accession>A0AAV5VE72</accession>
<organism evidence="2 3">
    <name type="scientific">Pristionchus fissidentatus</name>
    <dbReference type="NCBI Taxonomy" id="1538716"/>
    <lineage>
        <taxon>Eukaryota</taxon>
        <taxon>Metazoa</taxon>
        <taxon>Ecdysozoa</taxon>
        <taxon>Nematoda</taxon>
        <taxon>Chromadorea</taxon>
        <taxon>Rhabditida</taxon>
        <taxon>Rhabditina</taxon>
        <taxon>Diplogasteromorpha</taxon>
        <taxon>Diplogasteroidea</taxon>
        <taxon>Neodiplogasteridae</taxon>
        <taxon>Pristionchus</taxon>
    </lineage>
</organism>
<feature type="non-terminal residue" evidence="2">
    <location>
        <position position="1"/>
    </location>
</feature>
<proteinExistence type="predicted"/>
<dbReference type="Proteomes" id="UP001432322">
    <property type="component" value="Unassembled WGS sequence"/>
</dbReference>
<name>A0AAV5VE72_9BILA</name>
<comment type="caution">
    <text evidence="2">The sequence shown here is derived from an EMBL/GenBank/DDBJ whole genome shotgun (WGS) entry which is preliminary data.</text>
</comment>
<feature type="compositionally biased region" description="Acidic residues" evidence="1">
    <location>
        <begin position="73"/>
        <end position="109"/>
    </location>
</feature>
<reference evidence="2" key="1">
    <citation type="submission" date="2023-10" db="EMBL/GenBank/DDBJ databases">
        <title>Genome assembly of Pristionchus species.</title>
        <authorList>
            <person name="Yoshida K."/>
            <person name="Sommer R.J."/>
        </authorList>
    </citation>
    <scope>NUCLEOTIDE SEQUENCE</scope>
    <source>
        <strain evidence="2">RS5133</strain>
    </source>
</reference>
<feature type="region of interest" description="Disordered" evidence="1">
    <location>
        <begin position="14"/>
        <end position="34"/>
    </location>
</feature>
<keyword evidence="3" id="KW-1185">Reference proteome</keyword>
<dbReference type="AlphaFoldDB" id="A0AAV5VE72"/>
<evidence type="ECO:0000313" key="2">
    <source>
        <dbReference type="EMBL" id="GMT16513.1"/>
    </source>
</evidence>
<evidence type="ECO:0000313" key="3">
    <source>
        <dbReference type="Proteomes" id="UP001432322"/>
    </source>
</evidence>
<dbReference type="EMBL" id="BTSY01000002">
    <property type="protein sequence ID" value="GMT16513.1"/>
    <property type="molecule type" value="Genomic_DNA"/>
</dbReference>
<gene>
    <name evidence="2" type="ORF">PFISCL1PPCAC_7810</name>
</gene>
<evidence type="ECO:0000256" key="1">
    <source>
        <dbReference type="SAM" id="MobiDB-lite"/>
    </source>
</evidence>
<feature type="region of interest" description="Disordered" evidence="1">
    <location>
        <begin position="58"/>
        <end position="109"/>
    </location>
</feature>
<protein>
    <submittedName>
        <fullName evidence="2">Uncharacterized protein</fullName>
    </submittedName>
</protein>
<feature type="compositionally biased region" description="Polar residues" evidence="1">
    <location>
        <begin position="18"/>
        <end position="27"/>
    </location>
</feature>
<sequence length="109" mass="11512">SIGCLGGVNAFVRRSAGGSDSFSQRPTSLSSSSLVSLKRQAQCSGCLSKDNTIASLTRKESSFKPRSVIGGDIETEDEEESEDEDEGEGEEGGSSDVDELIDSTDEEEL</sequence>